<dbReference type="AlphaFoldDB" id="A0A2S1LW85"/>
<sequence>MSKFVQRDDDIVALATPFFSSALCVIRSSGISSIKKFSRIFSNPERLIEALGNTIHYGYIVDKDACGKLDEVVVCLYRAPRSFTGQDSIEVMAHGSPIGIRRIIDLFLKVGFRMADPGEFTLRSFLAGKLDLTKAEAINELIFAKTNKAHTLAVNKLSGSLFSKIDLIKKDILNFLSALSVHLDYETDEYEVVVPFGIVAKSKDELKRLIDSYETSKKMDHGITLVLAGSVNVGKSSLFNLLLKEDRSIVSSYAGTTRDYIQASFEFDGVLFNAFDTAGLRETSDFVEKLGIVRSNSLIEEAALVLYVIDLSSKLTKDDLNFINSYAGAAKVLFVLNKVDLKQDIQTVEFLSSGVINSSNLVRISTKNLVGIDSLYDKMRSLACFSYIDINSYDVIISSGRQAELLKKAYSLVIELLDKIEQDVSYDMLAFDVYEIINLLGEITGEVTSEDVLNNMFKNFCLGK</sequence>
<dbReference type="InterPro" id="IPR027417">
    <property type="entry name" value="P-loop_NTPase"/>
</dbReference>
<dbReference type="PANTHER" id="PTHR42714:SF2">
    <property type="entry name" value="TRNA MODIFICATION GTPASE GTPBP3, MITOCHONDRIAL"/>
    <property type="match status" value="1"/>
</dbReference>
<dbReference type="Gene3D" id="3.30.1360.120">
    <property type="entry name" value="Probable tRNA modification gtpase trme, domain 1"/>
    <property type="match status" value="1"/>
</dbReference>
<dbReference type="GO" id="GO:0030488">
    <property type="term" value="P:tRNA methylation"/>
    <property type="evidence" value="ECO:0007669"/>
    <property type="project" value="TreeGrafter"/>
</dbReference>
<comment type="similarity">
    <text evidence="1 7 8">Belongs to the TRAFAC class TrmE-Era-EngA-EngB-Septin-like GTPase superfamily. TrmE GTPase family.</text>
</comment>
<keyword evidence="7" id="KW-0479">Metal-binding</keyword>
<dbReference type="InterPro" id="IPR027368">
    <property type="entry name" value="MnmE_dom2"/>
</dbReference>
<dbReference type="Gene3D" id="1.20.120.430">
    <property type="entry name" value="tRNA modification GTPase MnmE domain 2"/>
    <property type="match status" value="1"/>
</dbReference>
<dbReference type="GO" id="GO:0005525">
    <property type="term" value="F:GTP binding"/>
    <property type="evidence" value="ECO:0007669"/>
    <property type="project" value="UniProtKB-UniRule"/>
</dbReference>
<dbReference type="InterPro" id="IPR005225">
    <property type="entry name" value="Small_GTP-bd"/>
</dbReference>
<dbReference type="OrthoDB" id="9805918at2"/>
<feature type="domain" description="TrmE-type G" evidence="9">
    <location>
        <begin position="222"/>
        <end position="384"/>
    </location>
</feature>
<evidence type="ECO:0000256" key="7">
    <source>
        <dbReference type="HAMAP-Rule" id="MF_00379"/>
    </source>
</evidence>
<evidence type="ECO:0000313" key="10">
    <source>
        <dbReference type="EMBL" id="AWG42569.1"/>
    </source>
</evidence>
<evidence type="ECO:0000256" key="2">
    <source>
        <dbReference type="ARBA" id="ARBA00022694"/>
    </source>
</evidence>
<gene>
    <name evidence="7" type="primary">mnmE</name>
    <name evidence="7" type="synonym">trmE</name>
    <name evidence="10" type="ORF">CR532_00895</name>
</gene>
<dbReference type="CDD" id="cd04164">
    <property type="entry name" value="trmE"/>
    <property type="match status" value="1"/>
</dbReference>
<keyword evidence="11" id="KW-1185">Reference proteome</keyword>
<dbReference type="EC" id="3.6.-.-" evidence="7"/>
<dbReference type="GO" id="GO:0003924">
    <property type="term" value="F:GTPase activity"/>
    <property type="evidence" value="ECO:0007669"/>
    <property type="project" value="UniProtKB-UniRule"/>
</dbReference>
<dbReference type="Proteomes" id="UP000244655">
    <property type="component" value="Chromosome"/>
</dbReference>
<dbReference type="InterPro" id="IPR006073">
    <property type="entry name" value="GTP-bd"/>
</dbReference>
<protein>
    <recommendedName>
        <fullName evidence="7">tRNA modification GTPase MnmE</fullName>
        <ecNumber evidence="7">3.6.-.-</ecNumber>
    </recommendedName>
</protein>
<name>A0A2S1LW85_9SPIR</name>
<dbReference type="Pfam" id="PF12631">
    <property type="entry name" value="MnmE_helical"/>
    <property type="match status" value="1"/>
</dbReference>
<dbReference type="InterPro" id="IPR027266">
    <property type="entry name" value="TrmE/GcvT-like"/>
</dbReference>
<keyword evidence="4 7" id="KW-0460">Magnesium</keyword>
<dbReference type="Pfam" id="PF10396">
    <property type="entry name" value="TrmE_N"/>
    <property type="match status" value="1"/>
</dbReference>
<dbReference type="InterPro" id="IPR031168">
    <property type="entry name" value="G_TrmE"/>
</dbReference>
<comment type="subcellular location">
    <subcellularLocation>
        <location evidence="7">Cytoplasm</location>
    </subcellularLocation>
</comment>
<keyword evidence="5 7" id="KW-0630">Potassium</keyword>
<evidence type="ECO:0000256" key="4">
    <source>
        <dbReference type="ARBA" id="ARBA00022842"/>
    </source>
</evidence>
<dbReference type="HAMAP" id="MF_00379">
    <property type="entry name" value="GTPase_MnmE"/>
    <property type="match status" value="1"/>
</dbReference>
<feature type="binding site" evidence="7">
    <location>
        <begin position="232"/>
        <end position="237"/>
    </location>
    <ligand>
        <name>GTP</name>
        <dbReference type="ChEBI" id="CHEBI:37565"/>
    </ligand>
</feature>
<keyword evidence="7" id="KW-0378">Hydrolase</keyword>
<organism evidence="10 11">
    <name type="scientific">Candidatus Borreliella tachyglossi</name>
    <dbReference type="NCBI Taxonomy" id="1964448"/>
    <lineage>
        <taxon>Bacteria</taxon>
        <taxon>Pseudomonadati</taxon>
        <taxon>Spirochaetota</taxon>
        <taxon>Spirochaetia</taxon>
        <taxon>Spirochaetales</taxon>
        <taxon>Borreliaceae</taxon>
        <taxon>Borreliella</taxon>
    </lineage>
</organism>
<comment type="cofactor">
    <cofactor evidence="7">
        <name>K(+)</name>
        <dbReference type="ChEBI" id="CHEBI:29103"/>
    </cofactor>
    <text evidence="7">Binds 1 potassium ion per subunit.</text>
</comment>
<dbReference type="SUPFAM" id="SSF116878">
    <property type="entry name" value="TrmE connector domain"/>
    <property type="match status" value="1"/>
</dbReference>
<comment type="caution">
    <text evidence="7">Lacks conserved residue(s) required for the propagation of feature annotation.</text>
</comment>
<evidence type="ECO:0000256" key="6">
    <source>
        <dbReference type="ARBA" id="ARBA00023134"/>
    </source>
</evidence>
<dbReference type="InterPro" id="IPR018948">
    <property type="entry name" value="GTP-bd_TrmE_N"/>
</dbReference>
<keyword evidence="7" id="KW-0963">Cytoplasm</keyword>
<comment type="function">
    <text evidence="7">Exhibits a very high intrinsic GTPase hydrolysis rate. Involved in the addition of a carboxymethylaminomethyl (cmnm) group at the wobble position (U34) of certain tRNAs, forming tRNA-cmnm(5)s(2)U34.</text>
</comment>
<reference evidence="10 11" key="1">
    <citation type="submission" date="2018-01" db="EMBL/GenBank/DDBJ databases">
        <title>Genome sequence of Borrelia tachyglossi.</title>
        <authorList>
            <person name="Gofton A.W."/>
        </authorList>
    </citation>
    <scope>NUCLEOTIDE SEQUENCE [LARGE SCALE GENOMIC DNA]</scope>
    <source>
        <strain evidence="10 11">Bc-F10-1268</strain>
    </source>
</reference>
<evidence type="ECO:0000256" key="8">
    <source>
        <dbReference type="RuleBase" id="RU003313"/>
    </source>
</evidence>
<dbReference type="Pfam" id="PF01926">
    <property type="entry name" value="MMR_HSR1"/>
    <property type="match status" value="1"/>
</dbReference>
<feature type="binding site" evidence="7">
    <location>
        <position position="27"/>
    </location>
    <ligand>
        <name>(6S)-5-formyl-5,6,7,8-tetrahydrofolate</name>
        <dbReference type="ChEBI" id="CHEBI:57457"/>
    </ligand>
</feature>
<evidence type="ECO:0000313" key="11">
    <source>
        <dbReference type="Proteomes" id="UP000244655"/>
    </source>
</evidence>
<feature type="binding site" evidence="7">
    <location>
        <begin position="276"/>
        <end position="279"/>
    </location>
    <ligand>
        <name>GTP</name>
        <dbReference type="ChEBI" id="CHEBI:37565"/>
    </ligand>
</feature>
<feature type="binding site" evidence="7">
    <location>
        <position position="236"/>
    </location>
    <ligand>
        <name>Mg(2+)</name>
        <dbReference type="ChEBI" id="CHEBI:18420"/>
    </ligand>
</feature>
<feature type="binding site" evidence="7">
    <location>
        <begin position="251"/>
        <end position="257"/>
    </location>
    <ligand>
        <name>GTP</name>
        <dbReference type="ChEBI" id="CHEBI:37565"/>
    </ligand>
</feature>
<feature type="binding site" evidence="7">
    <location>
        <position position="464"/>
    </location>
    <ligand>
        <name>(6S)-5-formyl-5,6,7,8-tetrahydrofolate</name>
        <dbReference type="ChEBI" id="CHEBI:57457"/>
    </ligand>
</feature>
<evidence type="ECO:0000256" key="5">
    <source>
        <dbReference type="ARBA" id="ARBA00022958"/>
    </source>
</evidence>
<dbReference type="GO" id="GO:0002098">
    <property type="term" value="P:tRNA wobble uridine modification"/>
    <property type="evidence" value="ECO:0007669"/>
    <property type="project" value="TreeGrafter"/>
</dbReference>
<proteinExistence type="inferred from homology"/>
<feature type="binding site" evidence="7">
    <location>
        <position position="90"/>
    </location>
    <ligand>
        <name>(6S)-5-formyl-5,6,7,8-tetrahydrofolate</name>
        <dbReference type="ChEBI" id="CHEBI:57457"/>
    </ligand>
</feature>
<feature type="binding site" evidence="7">
    <location>
        <position position="129"/>
    </location>
    <ligand>
        <name>(6S)-5-formyl-5,6,7,8-tetrahydrofolate</name>
        <dbReference type="ChEBI" id="CHEBI:57457"/>
    </ligand>
</feature>
<dbReference type="Gene3D" id="3.40.50.300">
    <property type="entry name" value="P-loop containing nucleotide triphosphate hydrolases"/>
    <property type="match status" value="1"/>
</dbReference>
<dbReference type="GO" id="GO:0046872">
    <property type="term" value="F:metal ion binding"/>
    <property type="evidence" value="ECO:0007669"/>
    <property type="project" value="UniProtKB-KW"/>
</dbReference>
<keyword evidence="2 7" id="KW-0819">tRNA processing</keyword>
<evidence type="ECO:0000259" key="9">
    <source>
        <dbReference type="PROSITE" id="PS51709"/>
    </source>
</evidence>
<evidence type="ECO:0000256" key="1">
    <source>
        <dbReference type="ARBA" id="ARBA00011043"/>
    </source>
</evidence>
<accession>A0A2S1LW85</accession>
<feature type="binding site" evidence="7">
    <location>
        <position position="257"/>
    </location>
    <ligand>
        <name>Mg(2+)</name>
        <dbReference type="ChEBI" id="CHEBI:18420"/>
    </ligand>
</feature>
<evidence type="ECO:0000256" key="3">
    <source>
        <dbReference type="ARBA" id="ARBA00022741"/>
    </source>
</evidence>
<dbReference type="SUPFAM" id="SSF52540">
    <property type="entry name" value="P-loop containing nucleoside triphosphate hydrolases"/>
    <property type="match status" value="1"/>
</dbReference>
<dbReference type="RefSeq" id="WP_108728968.1">
    <property type="nucleotide sequence ID" value="NZ_CP025785.1"/>
</dbReference>
<comment type="subunit">
    <text evidence="7">Homodimer. Heterotetramer of two MnmE and two MnmG subunits.</text>
</comment>
<dbReference type="CDD" id="cd14858">
    <property type="entry name" value="TrmE_N"/>
    <property type="match status" value="1"/>
</dbReference>
<keyword evidence="6 7" id="KW-0342">GTP-binding</keyword>
<dbReference type="InterPro" id="IPR025867">
    <property type="entry name" value="MnmE_helical"/>
</dbReference>
<dbReference type="PANTHER" id="PTHR42714">
    <property type="entry name" value="TRNA MODIFICATION GTPASE GTPBP3"/>
    <property type="match status" value="1"/>
</dbReference>
<dbReference type="NCBIfam" id="TIGR00231">
    <property type="entry name" value="small_GTP"/>
    <property type="match status" value="1"/>
</dbReference>
<keyword evidence="3 7" id="KW-0547">Nucleotide-binding</keyword>
<dbReference type="EMBL" id="CP025785">
    <property type="protein sequence ID" value="AWG42569.1"/>
    <property type="molecule type" value="Genomic_DNA"/>
</dbReference>
<dbReference type="InterPro" id="IPR004520">
    <property type="entry name" value="GTPase_MnmE"/>
</dbReference>
<dbReference type="NCBIfam" id="TIGR00450">
    <property type="entry name" value="mnmE_trmE_thdF"/>
    <property type="match status" value="1"/>
</dbReference>
<dbReference type="GO" id="GO:0005829">
    <property type="term" value="C:cytosol"/>
    <property type="evidence" value="ECO:0007669"/>
    <property type="project" value="TreeGrafter"/>
</dbReference>
<dbReference type="PROSITE" id="PS51709">
    <property type="entry name" value="G_TRME"/>
    <property type="match status" value="1"/>
</dbReference>